<dbReference type="NCBIfam" id="TIGR01123">
    <property type="entry name" value="ilvE_II"/>
    <property type="match status" value="1"/>
</dbReference>
<dbReference type="InterPro" id="IPR005786">
    <property type="entry name" value="B_amino_transII"/>
</dbReference>
<keyword evidence="6 10" id="KW-0663">Pyridoxal phosphate</keyword>
<keyword evidence="3 11" id="KW-0032">Aminotransferase</keyword>
<evidence type="ECO:0000256" key="4">
    <source>
        <dbReference type="ARBA" id="ARBA00022605"/>
    </source>
</evidence>
<dbReference type="GO" id="GO:0008652">
    <property type="term" value="P:amino acid biosynthetic process"/>
    <property type="evidence" value="ECO:0007669"/>
    <property type="project" value="UniProtKB-KW"/>
</dbReference>
<dbReference type="PIRSF" id="PIRSF006468">
    <property type="entry name" value="BCAT1"/>
    <property type="match status" value="1"/>
</dbReference>
<evidence type="ECO:0000256" key="5">
    <source>
        <dbReference type="ARBA" id="ARBA00022679"/>
    </source>
</evidence>
<dbReference type="SUPFAM" id="SSF56752">
    <property type="entry name" value="D-aminoacid aminotransferase-like PLP-dependent enzymes"/>
    <property type="match status" value="1"/>
</dbReference>
<dbReference type="InterPro" id="IPR018300">
    <property type="entry name" value="Aminotrans_IV_CS"/>
</dbReference>
<dbReference type="Proteomes" id="UP001465755">
    <property type="component" value="Unassembled WGS sequence"/>
</dbReference>
<dbReference type="AlphaFoldDB" id="A0AAW1NS15"/>
<accession>A0AAW1NS15</accession>
<dbReference type="GO" id="GO:0009082">
    <property type="term" value="P:branched-chain amino acid biosynthetic process"/>
    <property type="evidence" value="ECO:0007669"/>
    <property type="project" value="UniProtKB-KW"/>
</dbReference>
<dbReference type="CDD" id="cd01557">
    <property type="entry name" value="BCAT_beta_family"/>
    <property type="match status" value="1"/>
</dbReference>
<dbReference type="GO" id="GO:0004084">
    <property type="term" value="F:branched-chain-amino-acid transaminase activity"/>
    <property type="evidence" value="ECO:0007669"/>
    <property type="project" value="UniProtKB-EC"/>
</dbReference>
<feature type="modified residue" description="N6-(pyridoxal phosphate)lysine" evidence="8">
    <location>
        <position position="246"/>
    </location>
</feature>
<dbReference type="Gene3D" id="3.30.470.10">
    <property type="match status" value="1"/>
</dbReference>
<dbReference type="InterPro" id="IPR043131">
    <property type="entry name" value="BCAT-like_N"/>
</dbReference>
<keyword evidence="13" id="KW-1185">Reference proteome</keyword>
<dbReference type="InterPro" id="IPR001544">
    <property type="entry name" value="Aminotrans_IV"/>
</dbReference>
<evidence type="ECO:0000256" key="8">
    <source>
        <dbReference type="PIRSR" id="PIRSR006468-1"/>
    </source>
</evidence>
<dbReference type="Gene3D" id="3.20.10.10">
    <property type="entry name" value="D-amino Acid Aminotransferase, subunit A, domain 2"/>
    <property type="match status" value="1"/>
</dbReference>
<dbReference type="Pfam" id="PF01063">
    <property type="entry name" value="Aminotran_4"/>
    <property type="match status" value="1"/>
</dbReference>
<protein>
    <recommendedName>
        <fullName evidence="11">Branched-chain-amino-acid aminotransferase</fullName>
        <ecNumber evidence="11">2.6.1.42</ecNumber>
    </recommendedName>
</protein>
<comment type="catalytic activity">
    <reaction evidence="11">
        <text>L-leucine + 2-oxoglutarate = 4-methyl-2-oxopentanoate + L-glutamate</text>
        <dbReference type="Rhea" id="RHEA:18321"/>
        <dbReference type="ChEBI" id="CHEBI:16810"/>
        <dbReference type="ChEBI" id="CHEBI:17865"/>
        <dbReference type="ChEBI" id="CHEBI:29985"/>
        <dbReference type="ChEBI" id="CHEBI:57427"/>
        <dbReference type="EC" id="2.6.1.42"/>
    </reaction>
</comment>
<dbReference type="InterPro" id="IPR033939">
    <property type="entry name" value="BCAT_family"/>
</dbReference>
<reference evidence="12 13" key="1">
    <citation type="journal article" date="2024" name="Nat. Commun.">
        <title>Phylogenomics reveals the evolutionary origins of lichenization in chlorophyte algae.</title>
        <authorList>
            <person name="Puginier C."/>
            <person name="Libourel C."/>
            <person name="Otte J."/>
            <person name="Skaloud P."/>
            <person name="Haon M."/>
            <person name="Grisel S."/>
            <person name="Petersen M."/>
            <person name="Berrin J.G."/>
            <person name="Delaux P.M."/>
            <person name="Dal Grande F."/>
            <person name="Keller J."/>
        </authorList>
    </citation>
    <scope>NUCLEOTIDE SEQUENCE [LARGE SCALE GENOMIC DNA]</scope>
    <source>
        <strain evidence="12 13">SAG 2036</strain>
    </source>
</reference>
<sequence length="419" mass="46693">MRRLPLRTLLATLARREGEPTSACDCRTFAAETVRVSTGQPAEDTTGDKFRYADLEVHRTRNPQRKPQLEGLLFGQHFTDHMFQVEHVYGGGWGCPTIHPFAPFQMHPASSGIHIGLSCFEGMKAYMGVDGRGRLFRPDMNMARFHRSSRRLHLADFDQMEFLECLKELLRVDKSWLPAKEGYSLYVRPFMFSSSHNLGIAPPSRTTMSVIVSPCGPYFPTGMRPVRLFVDEHMVRAWPGGAGDVKIAGNYSPTIEPLVAAARDYGASQSLFVLPQGPDRDQAVLSEAGGMNFFAYIDKGGGQGQELVTPPLDGTVLPGITRDSILQLARSWGEFQVSERYMTLLELDQAAKAGRIRELFMCGTAAVVQPVHELARAQRDMVTVAFDPKDVTTLTARFTRALADIQYGHVPHEWSVPFE</sequence>
<evidence type="ECO:0000256" key="11">
    <source>
        <dbReference type="RuleBase" id="RU004517"/>
    </source>
</evidence>
<dbReference type="EC" id="2.6.1.42" evidence="11"/>
<comment type="cofactor">
    <cofactor evidence="1 10">
        <name>pyridoxal 5'-phosphate</name>
        <dbReference type="ChEBI" id="CHEBI:597326"/>
    </cofactor>
</comment>
<comment type="caution">
    <text evidence="12">The sequence shown here is derived from an EMBL/GenBank/DDBJ whole genome shotgun (WGS) entry which is preliminary data.</text>
</comment>
<dbReference type="InterPro" id="IPR036038">
    <property type="entry name" value="Aminotransferase-like"/>
</dbReference>
<comment type="catalytic activity">
    <reaction evidence="11">
        <text>L-isoleucine + 2-oxoglutarate = (S)-3-methyl-2-oxopentanoate + L-glutamate</text>
        <dbReference type="Rhea" id="RHEA:24801"/>
        <dbReference type="ChEBI" id="CHEBI:16810"/>
        <dbReference type="ChEBI" id="CHEBI:29985"/>
        <dbReference type="ChEBI" id="CHEBI:35146"/>
        <dbReference type="ChEBI" id="CHEBI:58045"/>
        <dbReference type="EC" id="2.6.1.42"/>
    </reaction>
</comment>
<evidence type="ECO:0000256" key="7">
    <source>
        <dbReference type="ARBA" id="ARBA00023304"/>
    </source>
</evidence>
<evidence type="ECO:0000256" key="6">
    <source>
        <dbReference type="ARBA" id="ARBA00022898"/>
    </source>
</evidence>
<evidence type="ECO:0000256" key="3">
    <source>
        <dbReference type="ARBA" id="ARBA00022576"/>
    </source>
</evidence>
<evidence type="ECO:0000256" key="9">
    <source>
        <dbReference type="RuleBase" id="RU004106"/>
    </source>
</evidence>
<dbReference type="PANTHER" id="PTHR11825:SF44">
    <property type="entry name" value="BRANCHED-CHAIN-AMINO-ACID AMINOTRANSFERASE"/>
    <property type="match status" value="1"/>
</dbReference>
<dbReference type="InterPro" id="IPR043132">
    <property type="entry name" value="BCAT-like_C"/>
</dbReference>
<proteinExistence type="inferred from homology"/>
<evidence type="ECO:0000256" key="1">
    <source>
        <dbReference type="ARBA" id="ARBA00001933"/>
    </source>
</evidence>
<dbReference type="PROSITE" id="PS00770">
    <property type="entry name" value="AA_TRANSFER_CLASS_4"/>
    <property type="match status" value="1"/>
</dbReference>
<organism evidence="12 13">
    <name type="scientific">Symbiochloris irregularis</name>
    <dbReference type="NCBI Taxonomy" id="706552"/>
    <lineage>
        <taxon>Eukaryota</taxon>
        <taxon>Viridiplantae</taxon>
        <taxon>Chlorophyta</taxon>
        <taxon>core chlorophytes</taxon>
        <taxon>Trebouxiophyceae</taxon>
        <taxon>Trebouxiales</taxon>
        <taxon>Trebouxiaceae</taxon>
        <taxon>Symbiochloris</taxon>
    </lineage>
</organism>
<name>A0AAW1NS15_9CHLO</name>
<evidence type="ECO:0000256" key="2">
    <source>
        <dbReference type="ARBA" id="ARBA00009320"/>
    </source>
</evidence>
<evidence type="ECO:0000313" key="12">
    <source>
        <dbReference type="EMBL" id="KAK9792481.1"/>
    </source>
</evidence>
<gene>
    <name evidence="12" type="ORF">WJX73_005014</name>
</gene>
<dbReference type="NCBIfam" id="NF009897">
    <property type="entry name" value="PRK13357.1"/>
    <property type="match status" value="1"/>
</dbReference>
<comment type="catalytic activity">
    <reaction evidence="11">
        <text>L-valine + 2-oxoglutarate = 3-methyl-2-oxobutanoate + L-glutamate</text>
        <dbReference type="Rhea" id="RHEA:24813"/>
        <dbReference type="ChEBI" id="CHEBI:11851"/>
        <dbReference type="ChEBI" id="CHEBI:16810"/>
        <dbReference type="ChEBI" id="CHEBI:29985"/>
        <dbReference type="ChEBI" id="CHEBI:57762"/>
        <dbReference type="EC" id="2.6.1.42"/>
    </reaction>
</comment>
<evidence type="ECO:0000313" key="13">
    <source>
        <dbReference type="Proteomes" id="UP001465755"/>
    </source>
</evidence>
<keyword evidence="5 11" id="KW-0808">Transferase</keyword>
<evidence type="ECO:0000256" key="10">
    <source>
        <dbReference type="RuleBase" id="RU004516"/>
    </source>
</evidence>
<keyword evidence="7 11" id="KW-0100">Branched-chain amino acid biosynthesis</keyword>
<dbReference type="PANTHER" id="PTHR11825">
    <property type="entry name" value="SUBGROUP IIII AMINOTRANSFERASE"/>
    <property type="match status" value="1"/>
</dbReference>
<dbReference type="EMBL" id="JALJOQ010000163">
    <property type="protein sequence ID" value="KAK9792481.1"/>
    <property type="molecule type" value="Genomic_DNA"/>
</dbReference>
<comment type="similarity">
    <text evidence="2 9">Belongs to the class-IV pyridoxal-phosphate-dependent aminotransferase family.</text>
</comment>
<keyword evidence="4 11" id="KW-0028">Amino-acid biosynthesis</keyword>